<accession>A0A914BVV6</accession>
<organism evidence="2 3">
    <name type="scientific">Acrobeloides nanus</name>
    <dbReference type="NCBI Taxonomy" id="290746"/>
    <lineage>
        <taxon>Eukaryota</taxon>
        <taxon>Metazoa</taxon>
        <taxon>Ecdysozoa</taxon>
        <taxon>Nematoda</taxon>
        <taxon>Chromadorea</taxon>
        <taxon>Rhabditida</taxon>
        <taxon>Tylenchina</taxon>
        <taxon>Cephalobomorpha</taxon>
        <taxon>Cephaloboidea</taxon>
        <taxon>Cephalobidae</taxon>
        <taxon>Acrobeloides</taxon>
    </lineage>
</organism>
<feature type="region of interest" description="Disordered" evidence="1">
    <location>
        <begin position="1"/>
        <end position="21"/>
    </location>
</feature>
<keyword evidence="2" id="KW-1185">Reference proteome</keyword>
<protein>
    <submittedName>
        <fullName evidence="3">Uncharacterized protein</fullName>
    </submittedName>
</protein>
<evidence type="ECO:0000256" key="1">
    <source>
        <dbReference type="SAM" id="MobiDB-lite"/>
    </source>
</evidence>
<name>A0A914BVV6_9BILA</name>
<reference evidence="3" key="1">
    <citation type="submission" date="2022-11" db="UniProtKB">
        <authorList>
            <consortium name="WormBaseParasite"/>
        </authorList>
    </citation>
    <scope>IDENTIFICATION</scope>
</reference>
<dbReference type="AlphaFoldDB" id="A0A914BVV6"/>
<dbReference type="Proteomes" id="UP000887540">
    <property type="component" value="Unplaced"/>
</dbReference>
<sequence length="274" mass="31244">MSGLIHNASEATSSSTSIRNPRSRLRTSDILNIIKERMGYLKSSNHFDEAKCLENMGFSIQLFIQDNVPDEESFSSKSEMRAVWRKRIDQFIELCAQEGEPVTQLNRESIVDIFMAIAHSTKISELDETIRDLTKQFDETIGDLTKQLNEARSIFTPRQALEKIVNGIQHDRANRFSTLLMTDANLQAIFDRKFGGYIWHGNKLNKYTPLGVKTAMSRQLFNECYQRSSDVEIHYRPGSAPPFGVVVNSANYLPLQKVFLDVVATYLNKNLVLI</sequence>
<feature type="compositionally biased region" description="Polar residues" evidence="1">
    <location>
        <begin position="9"/>
        <end position="20"/>
    </location>
</feature>
<proteinExistence type="predicted"/>
<evidence type="ECO:0000313" key="2">
    <source>
        <dbReference type="Proteomes" id="UP000887540"/>
    </source>
</evidence>
<evidence type="ECO:0000313" key="3">
    <source>
        <dbReference type="WBParaSite" id="ACRNAN_Path_1120.g4323.t1"/>
    </source>
</evidence>
<dbReference type="WBParaSite" id="ACRNAN_Path_1120.g4323.t1">
    <property type="protein sequence ID" value="ACRNAN_Path_1120.g4323.t1"/>
    <property type="gene ID" value="ACRNAN_Path_1120.g4323"/>
</dbReference>